<protein>
    <submittedName>
        <fullName evidence="1">Uncharacterized protein</fullName>
    </submittedName>
</protein>
<dbReference type="Proteomes" id="UP001521222">
    <property type="component" value="Unassembled WGS sequence"/>
</dbReference>
<reference evidence="1 2" key="1">
    <citation type="submission" date="2024-02" db="EMBL/GenBank/DDBJ databases">
        <title>De novo assembly and annotation of 12 fungi associated with fruit tree decline syndrome in Ontario, Canada.</title>
        <authorList>
            <person name="Sulman M."/>
            <person name="Ellouze W."/>
            <person name="Ilyukhin E."/>
        </authorList>
    </citation>
    <scope>NUCLEOTIDE SEQUENCE [LARGE SCALE GENOMIC DNA]</scope>
    <source>
        <strain evidence="1 2">M97-236</strain>
    </source>
</reference>
<name>A0ABR3RD01_9PLEO</name>
<dbReference type="EMBL" id="JAKIXB020000014">
    <property type="protein sequence ID" value="KAL1602237.1"/>
    <property type="molecule type" value="Genomic_DNA"/>
</dbReference>
<evidence type="ECO:0000313" key="1">
    <source>
        <dbReference type="EMBL" id="KAL1602237.1"/>
    </source>
</evidence>
<gene>
    <name evidence="1" type="ORF">SLS59_004924</name>
</gene>
<sequence length="1574" mass="178811">MLSAQWQELWDGLGGTVGLLEILSDLSVLEVKTACKAIGRCVRAGDVGKKQERITELFKGLHPDIFPNVAAKTSDLRPLTKFYQALIPSCTSELVDWITAPHQEGRWQYVREGELLEHHADNVGRAAFETVFENRSSDSKGKNRLKKLSTQFPATTSTEPRLSTSMTFALSLLRTIVETDAKVVEDEWVLDNLIRPLLRRAIRKRVSWSRTQEIIALSVELIEQRRSGRQLLTNDKGDVLHMVALCWSRRSTLFETHLRHLLNVVFTGKTRFQDIENLLGGIPRSRRYALLHLCCQETMKIDLDSERMLPLARGVLTTVILNSIEASEALELFNRLRRARGDVGLVDLGQYESVLVTTRTPDDYEGDPDVHYLVLLNRNGLYEEAEVYAAPILEARKKATRTSSNRERRAELAVSVWACASASGSLRLLSETVEWARSFVRDQLTASKIFSTYYYETYWLLSGFLSHSNDSLKPHDLRRRVEHANTIIMNLLDVAYSAQREPFFKYGDWRQTLEVFTRVIEQRVKLSADAKKEMGVSDSGLYDALWDDTVSTLVRAERLINSEDYKRLETSTIATFGGLASDSDSKTGDVATWTFLDNLAKARDHLWGELRPARFPDVLTLPEPFPRGLPVQQLVPSWSPNVENLDELAPYIASRVKATLFADSEAALKPVPCDKKTGQAIGVFVNSYQWALRAHIPKVCDDEEKKRRLEEVWQHATGPLSDRYINGRHIELEEAVRLWKQSIPQQLHSTLSNLLPKKERRQWPVVPTSDKPTETQEWNPLEGRPADVKIKARGLGKATYIDLSTLGAQAKHTKSDLKPNYQLPSPQIPSENASVGSIWGVRTRTSTERENEALAAMLYLDAKYSSGQRLLTTPFPSTDDVRYSCIYLDEEFLLDDDLHAENAASFISSYHRDIPPQLVHKIAATLVERLDHKDSPHAVQHAASTLLRALSESDRPGLAFALAIRVIVGQPSASPWHRMLFSNGFLQRIPASDAKKCISTYAEAIGKKLDAQKLDAQMKAEMEQGADTNLDKSTTAFRADDQQQIQPFIKVTTLKSLAQILHGSTYIGDDASLEILSSLAKKITHIDVRLSILKTLLSKLDANRPELWDRVLSTLEPFIPLAGSLNEREAMVQDGWTKEAELLTLPEVQLTTKRGWQEESPMLDAILNQYVRRDNDGDLLGLYSKRIIFPTLDALKQNTARWTNLFLSKYASDDATVLNVELPPVPRGITMFEQILTKPQIKAHLVPQALLDEYVAYLLFRIHPSKPIRDLNNRLLSNPAVKSRPEVQTWLNLYGNKLDAVSMRRLPFTSIEHYPEEQLDGSSYVTRRSFQQSWLEVFTTLLWVGDTTYAQLQAWSSTLTYSDTQLNSWWLNYGKPTIEAMLAKVDSIRTREWEADPHRKPAVLPLTFHWKLALLSYPFNSFAEGDEEVREQTCKVFASELATILDSISNTMYHAKLAQIKDHICARRSTRNDNFKSNLLLTALYLGDISRTRLSWLTTPELLRVDMAADIMCAVESLMLHDQNIRFDYESLKPRVRRLLSTWIASENEVVRRKGYWVGSAFNCEVVNREDEQW</sequence>
<accession>A0ABR3RD01</accession>
<keyword evidence="2" id="KW-1185">Reference proteome</keyword>
<evidence type="ECO:0000313" key="2">
    <source>
        <dbReference type="Proteomes" id="UP001521222"/>
    </source>
</evidence>
<organism evidence="1 2">
    <name type="scientific">Nothophoma quercina</name>
    <dbReference type="NCBI Taxonomy" id="749835"/>
    <lineage>
        <taxon>Eukaryota</taxon>
        <taxon>Fungi</taxon>
        <taxon>Dikarya</taxon>
        <taxon>Ascomycota</taxon>
        <taxon>Pezizomycotina</taxon>
        <taxon>Dothideomycetes</taxon>
        <taxon>Pleosporomycetidae</taxon>
        <taxon>Pleosporales</taxon>
        <taxon>Pleosporineae</taxon>
        <taxon>Didymellaceae</taxon>
        <taxon>Nothophoma</taxon>
    </lineage>
</organism>
<proteinExistence type="predicted"/>
<comment type="caution">
    <text evidence="1">The sequence shown here is derived from an EMBL/GenBank/DDBJ whole genome shotgun (WGS) entry which is preliminary data.</text>
</comment>